<dbReference type="RefSeq" id="WP_345029147.1">
    <property type="nucleotide sequence ID" value="NZ_BAABGL010000002.1"/>
</dbReference>
<dbReference type="InterPro" id="IPR004843">
    <property type="entry name" value="Calcineurin-like_PHP"/>
</dbReference>
<feature type="compositionally biased region" description="Acidic residues" evidence="5">
    <location>
        <begin position="524"/>
        <end position="541"/>
    </location>
</feature>
<organism evidence="10 11">
    <name type="scientific">Brevibacterium pityocampae</name>
    <dbReference type="NCBI Taxonomy" id="506594"/>
    <lineage>
        <taxon>Bacteria</taxon>
        <taxon>Bacillati</taxon>
        <taxon>Actinomycetota</taxon>
        <taxon>Actinomycetes</taxon>
        <taxon>Micrococcales</taxon>
        <taxon>Brevibacteriaceae</taxon>
        <taxon>Brevibacterium</taxon>
    </lineage>
</organism>
<feature type="region of interest" description="Disordered" evidence="5">
    <location>
        <begin position="435"/>
        <end position="588"/>
    </location>
</feature>
<evidence type="ECO:0000313" key="10">
    <source>
        <dbReference type="EMBL" id="GAA4382890.1"/>
    </source>
</evidence>
<gene>
    <name evidence="10" type="ORF">GCM10023167_01920</name>
</gene>
<proteinExistence type="predicted"/>
<feature type="compositionally biased region" description="Basic and acidic residues" evidence="5">
    <location>
        <begin position="547"/>
        <end position="564"/>
    </location>
</feature>
<keyword evidence="6" id="KW-0812">Transmembrane</keyword>
<feature type="chain" id="PRO_5045156926" evidence="7">
    <location>
        <begin position="23"/>
        <end position="615"/>
    </location>
</feature>
<evidence type="ECO:0000259" key="8">
    <source>
        <dbReference type="Pfam" id="PF00149"/>
    </source>
</evidence>
<feature type="domain" description="Calcineurin-like phosphoesterase" evidence="8">
    <location>
        <begin position="137"/>
        <end position="333"/>
    </location>
</feature>
<keyword evidence="2" id="KW-0964">Secreted</keyword>
<reference evidence="11" key="1">
    <citation type="journal article" date="2019" name="Int. J. Syst. Evol. Microbiol.">
        <title>The Global Catalogue of Microorganisms (GCM) 10K type strain sequencing project: providing services to taxonomists for standard genome sequencing and annotation.</title>
        <authorList>
            <consortium name="The Broad Institute Genomics Platform"/>
            <consortium name="The Broad Institute Genome Sequencing Center for Infectious Disease"/>
            <person name="Wu L."/>
            <person name="Ma J."/>
        </authorList>
    </citation>
    <scope>NUCLEOTIDE SEQUENCE [LARGE SCALE GENOMIC DNA]</scope>
    <source>
        <strain evidence="11">JCM 17808</strain>
    </source>
</reference>
<feature type="compositionally biased region" description="Acidic residues" evidence="5">
    <location>
        <begin position="465"/>
        <end position="477"/>
    </location>
</feature>
<evidence type="ECO:0000256" key="6">
    <source>
        <dbReference type="SAM" id="Phobius"/>
    </source>
</evidence>
<sequence length="615" mass="65480">MQRLGASILIAALVLSPLPAAALGSTDTGSTGTTPEAQVFSDAELDVRRLVINPTAAPDTSVAVNFSAPPAAGYDIELEHPDGTVDAIPTEQDGFYLIKHTWHAELTGLRPDTAYRYRVVRDDLDEESAAGPDSGAGDWHSFTTAAAGAADFDFLYFGDAQEGLRDAWPPVVDAGFEAVPEARLSIHAGDMVNWAPIQMEWDDWFAGLGENAADRLVMPVPGNHETYGDSRMRYFRMNFALPDNGATDETSYYYDYQGVRFVGLDGNRDLEAQVAWLDEVLTDNPHDWTVVTMHQPIFSSAVGRDEPEARAAIGPVLQEHDVDLVLQGHDHTYARGYVDEDATETPGVTSGPVYVISNAGPKHYQQQPIDDNTWTQNGATQVVRHGQVSTYQRIAIRGCELEYTSVIGAKGSNPTTDLGVGEVLDQFSIDRCGEDKLVTDGPIADDGRAPEDQNPDEDPRPGEEVPSEDPTPSDDDPTVAPTGDASPAPDDPETAAPTPDPTTDPTASPTTDPKASPTAGPSDAPDEEQPGREDDEDDEGTDPGQPGDDRSDGDRSDDPPRTEPRGGNGTEGGEDSGGDRGTLPRTGAEAGTALGVGAALIVLGATALILRRRLG</sequence>
<dbReference type="Gene3D" id="3.60.21.10">
    <property type="match status" value="1"/>
</dbReference>
<keyword evidence="3 7" id="KW-0732">Signal</keyword>
<evidence type="ECO:0000313" key="11">
    <source>
        <dbReference type="Proteomes" id="UP001500642"/>
    </source>
</evidence>
<dbReference type="Pfam" id="PF00149">
    <property type="entry name" value="Metallophos"/>
    <property type="match status" value="1"/>
</dbReference>
<keyword evidence="11" id="KW-1185">Reference proteome</keyword>
<evidence type="ECO:0000259" key="9">
    <source>
        <dbReference type="Pfam" id="PF00746"/>
    </source>
</evidence>
<feature type="compositionally biased region" description="Low complexity" evidence="5">
    <location>
        <begin position="484"/>
        <end position="519"/>
    </location>
</feature>
<feature type="transmembrane region" description="Helical" evidence="6">
    <location>
        <begin position="590"/>
        <end position="610"/>
    </location>
</feature>
<feature type="domain" description="Gram-positive cocci surface proteins LPxTG" evidence="9">
    <location>
        <begin position="581"/>
        <end position="613"/>
    </location>
</feature>
<dbReference type="InterPro" id="IPR029052">
    <property type="entry name" value="Metallo-depent_PP-like"/>
</dbReference>
<evidence type="ECO:0000256" key="3">
    <source>
        <dbReference type="ARBA" id="ARBA00022729"/>
    </source>
</evidence>
<dbReference type="Proteomes" id="UP001500642">
    <property type="component" value="Unassembled WGS sequence"/>
</dbReference>
<dbReference type="EMBL" id="BAABGL010000002">
    <property type="protein sequence ID" value="GAA4382890.1"/>
    <property type="molecule type" value="Genomic_DNA"/>
</dbReference>
<dbReference type="InterPro" id="IPR019931">
    <property type="entry name" value="LPXTG_anchor"/>
</dbReference>
<keyword evidence="6" id="KW-0472">Membrane</keyword>
<keyword evidence="6" id="KW-1133">Transmembrane helix</keyword>
<evidence type="ECO:0000256" key="1">
    <source>
        <dbReference type="ARBA" id="ARBA00022512"/>
    </source>
</evidence>
<dbReference type="PANTHER" id="PTHR22953:SF153">
    <property type="entry name" value="PURPLE ACID PHOSPHATASE"/>
    <property type="match status" value="1"/>
</dbReference>
<comment type="caution">
    <text evidence="10">The sequence shown here is derived from an EMBL/GenBank/DDBJ whole genome shotgun (WGS) entry which is preliminary data.</text>
</comment>
<dbReference type="Pfam" id="PF00746">
    <property type="entry name" value="Gram_pos_anchor"/>
    <property type="match status" value="1"/>
</dbReference>
<evidence type="ECO:0000256" key="7">
    <source>
        <dbReference type="SAM" id="SignalP"/>
    </source>
</evidence>
<feature type="signal peptide" evidence="7">
    <location>
        <begin position="1"/>
        <end position="22"/>
    </location>
</feature>
<dbReference type="PANTHER" id="PTHR22953">
    <property type="entry name" value="ACID PHOSPHATASE RELATED"/>
    <property type="match status" value="1"/>
</dbReference>
<dbReference type="SUPFAM" id="SSF56300">
    <property type="entry name" value="Metallo-dependent phosphatases"/>
    <property type="match status" value="1"/>
</dbReference>
<evidence type="ECO:0000256" key="4">
    <source>
        <dbReference type="ARBA" id="ARBA00023088"/>
    </source>
</evidence>
<name>A0ABP8J1H1_9MICO</name>
<keyword evidence="1" id="KW-0134">Cell wall</keyword>
<keyword evidence="4" id="KW-0572">Peptidoglycan-anchor</keyword>
<evidence type="ECO:0000256" key="2">
    <source>
        <dbReference type="ARBA" id="ARBA00022525"/>
    </source>
</evidence>
<protein>
    <submittedName>
        <fullName evidence="10">Uncharacterized protein</fullName>
    </submittedName>
</protein>
<feature type="compositionally biased region" description="Basic and acidic residues" evidence="5">
    <location>
        <begin position="445"/>
        <end position="463"/>
    </location>
</feature>
<dbReference type="InterPro" id="IPR039331">
    <property type="entry name" value="PAPs-like"/>
</dbReference>
<dbReference type="NCBIfam" id="TIGR01167">
    <property type="entry name" value="LPXTG_anchor"/>
    <property type="match status" value="1"/>
</dbReference>
<evidence type="ECO:0000256" key="5">
    <source>
        <dbReference type="SAM" id="MobiDB-lite"/>
    </source>
</evidence>
<accession>A0ABP8J1H1</accession>